<evidence type="ECO:0000313" key="2">
    <source>
        <dbReference type="EMBL" id="KAF1813796.1"/>
    </source>
</evidence>
<dbReference type="RefSeq" id="XP_033535427.1">
    <property type="nucleotide sequence ID" value="XM_033681165.1"/>
</dbReference>
<dbReference type="GeneID" id="54421735"/>
<keyword evidence="3" id="KW-1185">Reference proteome</keyword>
<dbReference type="Proteomes" id="UP000504638">
    <property type="component" value="Unplaced"/>
</dbReference>
<reference evidence="4" key="2">
    <citation type="submission" date="2020-04" db="EMBL/GenBank/DDBJ databases">
        <authorList>
            <consortium name="NCBI Genome Project"/>
        </authorList>
    </citation>
    <scope>NUCLEOTIDE SEQUENCE</scope>
    <source>
        <strain evidence="4">CBS 781.70</strain>
    </source>
</reference>
<evidence type="ECO:0000313" key="4">
    <source>
        <dbReference type="RefSeq" id="XP_033535427.1"/>
    </source>
</evidence>
<sequence>MLALTLVVSALSLLSSQLVSAQDSVPAAVATPAAPELKFLYTAYVLCTPDIAGQGQGPAGTRKTIPIVGGNVTGPLINGDIADVGADWGTVDPVSGVFSADTRYNIVTDDGAVIFLRTSGPTVGNTLHLRVQLETGSEKYYWLNEIIAIGVLTPISITAEGSVLRIDTWHFADEPETSSFA</sequence>
<dbReference type="Gene3D" id="2.40.160.20">
    <property type="match status" value="1"/>
</dbReference>
<reference evidence="2 4" key="1">
    <citation type="submission" date="2020-01" db="EMBL/GenBank/DDBJ databases">
        <authorList>
            <consortium name="DOE Joint Genome Institute"/>
            <person name="Haridas S."/>
            <person name="Albert R."/>
            <person name="Binder M."/>
            <person name="Bloem J."/>
            <person name="Labutti K."/>
            <person name="Salamov A."/>
            <person name="Andreopoulos B."/>
            <person name="Baker S.E."/>
            <person name="Barry K."/>
            <person name="Bills G."/>
            <person name="Bluhm B.H."/>
            <person name="Cannon C."/>
            <person name="Castanera R."/>
            <person name="Culley D.E."/>
            <person name="Daum C."/>
            <person name="Ezra D."/>
            <person name="Gonzalez J.B."/>
            <person name="Henrissat B."/>
            <person name="Kuo A."/>
            <person name="Liang C."/>
            <person name="Lipzen A."/>
            <person name="Lutzoni F."/>
            <person name="Magnuson J."/>
            <person name="Mondo S."/>
            <person name="Nolan M."/>
            <person name="Ohm R."/>
            <person name="Pangilinan J."/>
            <person name="Park H.-J."/>
            <person name="Ramirez L."/>
            <person name="Alfaro M."/>
            <person name="Sun H."/>
            <person name="Tritt A."/>
            <person name="Yoshinaga Y."/>
            <person name="Zwiers L.-H."/>
            <person name="Turgeon B.G."/>
            <person name="Goodwin S.B."/>
            <person name="Spatafora J.W."/>
            <person name="Crous P.W."/>
            <person name="Grigoriev I.V."/>
        </authorList>
    </citation>
    <scope>NUCLEOTIDE SEQUENCE</scope>
    <source>
        <strain evidence="2 4">CBS 781.70</strain>
    </source>
</reference>
<name>A0A6G1G788_9PEZI</name>
<dbReference type="PANTHER" id="PTHR37315">
    <property type="entry name" value="UPF0311 PROTEIN BLR7842"/>
    <property type="match status" value="1"/>
</dbReference>
<proteinExistence type="predicted"/>
<evidence type="ECO:0000313" key="3">
    <source>
        <dbReference type="Proteomes" id="UP000504638"/>
    </source>
</evidence>
<dbReference type="InterPro" id="IPR020915">
    <property type="entry name" value="UPF0311"/>
</dbReference>
<gene>
    <name evidence="2 4" type="ORF">P152DRAFT_472611</name>
</gene>
<dbReference type="EMBL" id="ML975154">
    <property type="protein sequence ID" value="KAF1813796.1"/>
    <property type="molecule type" value="Genomic_DNA"/>
</dbReference>
<protein>
    <submittedName>
        <fullName evidence="2 4">Uncharacterized protein</fullName>
    </submittedName>
</protein>
<dbReference type="Pfam" id="PF11578">
    <property type="entry name" value="DUF3237"/>
    <property type="match status" value="1"/>
</dbReference>
<feature type="signal peptide" evidence="1">
    <location>
        <begin position="1"/>
        <end position="21"/>
    </location>
</feature>
<dbReference type="AlphaFoldDB" id="A0A6G1G788"/>
<keyword evidence="1" id="KW-0732">Signal</keyword>
<dbReference type="PANTHER" id="PTHR37315:SF1">
    <property type="entry name" value="UPF0311 PROTEIN BLR7842"/>
    <property type="match status" value="1"/>
</dbReference>
<reference evidence="4" key="3">
    <citation type="submission" date="2025-04" db="UniProtKB">
        <authorList>
            <consortium name="RefSeq"/>
        </authorList>
    </citation>
    <scope>IDENTIFICATION</scope>
    <source>
        <strain evidence="4">CBS 781.70</strain>
    </source>
</reference>
<dbReference type="OrthoDB" id="2544694at2759"/>
<accession>A0A6G1G788</accession>
<evidence type="ECO:0000256" key="1">
    <source>
        <dbReference type="SAM" id="SignalP"/>
    </source>
</evidence>
<organism evidence="2">
    <name type="scientific">Eremomyces bilateralis CBS 781.70</name>
    <dbReference type="NCBI Taxonomy" id="1392243"/>
    <lineage>
        <taxon>Eukaryota</taxon>
        <taxon>Fungi</taxon>
        <taxon>Dikarya</taxon>
        <taxon>Ascomycota</taxon>
        <taxon>Pezizomycotina</taxon>
        <taxon>Dothideomycetes</taxon>
        <taxon>Dothideomycetes incertae sedis</taxon>
        <taxon>Eremomycetales</taxon>
        <taxon>Eremomycetaceae</taxon>
        <taxon>Eremomyces</taxon>
    </lineage>
</organism>
<feature type="chain" id="PRO_5044631882" evidence="1">
    <location>
        <begin position="22"/>
        <end position="181"/>
    </location>
</feature>